<dbReference type="STRING" id="28122.SAMN02745108_02704"/>
<accession>A0A1T4S4L1</accession>
<protein>
    <submittedName>
        <fullName evidence="2">Uncharacterized protein</fullName>
    </submittedName>
</protein>
<gene>
    <name evidence="1" type="ORF">SAMN02745108_02704</name>
    <name evidence="2" type="ORF">SAMN02745108_02965</name>
</gene>
<dbReference type="EMBL" id="FUWU01000107">
    <property type="protein sequence ID" value="SKA23154.1"/>
    <property type="molecule type" value="Genomic_DNA"/>
</dbReference>
<dbReference type="EMBL" id="FUWU01000074">
    <property type="protein sequence ID" value="SKA15118.1"/>
    <property type="molecule type" value="Genomic_DNA"/>
</dbReference>
<dbReference type="AlphaFoldDB" id="A0A1T4S4L1"/>
<name>A0A1T4S4L1_9BACT</name>
<sequence length="333" mass="36387">MADKIRVSELAEKKMADASENAQLLLTEPDIGSYRMPFKDIKSNIEELHIGLYEENRGRTMEDAAIKNRLTALEEGGTGHESGKAKVDAEGVADYLENLLLTESDTSPMTIQKIGGKLYFGVNLEGESDPKLKTIDESAINANTGNYGSWWTSEPPAWGDDTGINVVAYRMKRVSDAQGILTKCRFALSGSFSGRPIFRIGIFDKDMNLLGSTDTLVANEGKTAFVGQEHGDTYAIDGSTYGEFNVDLHEESSGSLRIGRNSRYIIQLVSCGVQFAAKLQSGSGTTSNYVFDYNMENNMQTTYEGLKWWTASDGKAQAENVPWLSFGASDIGG</sequence>
<evidence type="ECO:0000313" key="2">
    <source>
        <dbReference type="EMBL" id="SKA23154.1"/>
    </source>
</evidence>
<evidence type="ECO:0000313" key="3">
    <source>
        <dbReference type="Proteomes" id="UP000190449"/>
    </source>
</evidence>
<evidence type="ECO:0000313" key="1">
    <source>
        <dbReference type="EMBL" id="SKA15118.1"/>
    </source>
</evidence>
<reference evidence="2 3" key="1">
    <citation type="submission" date="2017-02" db="EMBL/GenBank/DDBJ databases">
        <authorList>
            <person name="Peterson S.W."/>
        </authorList>
    </citation>
    <scope>NUCLEOTIDE SEQUENCE [LARGE SCALE GENOMIC DNA]</scope>
    <source>
        <strain evidence="2 3">ATCC 43854</strain>
    </source>
</reference>
<organism evidence="2 3">
    <name type="scientific">Fibrobacter intestinalis</name>
    <dbReference type="NCBI Taxonomy" id="28122"/>
    <lineage>
        <taxon>Bacteria</taxon>
        <taxon>Pseudomonadati</taxon>
        <taxon>Fibrobacterota</taxon>
        <taxon>Fibrobacteria</taxon>
        <taxon>Fibrobacterales</taxon>
        <taxon>Fibrobacteraceae</taxon>
        <taxon>Fibrobacter</taxon>
    </lineage>
</organism>
<dbReference type="Proteomes" id="UP000190449">
    <property type="component" value="Unassembled WGS sequence"/>
</dbReference>
<proteinExistence type="predicted"/>